<dbReference type="Proteomes" id="UP000616769">
    <property type="component" value="Unassembled WGS sequence"/>
</dbReference>
<evidence type="ECO:0000313" key="1">
    <source>
        <dbReference type="EMBL" id="KPM05612.1"/>
    </source>
</evidence>
<sequence length="206" mass="24495">MSTIGQQMISIDEEWRKFCLINNLHQSNRQSLNVEDESEILFRQLNDQILAQIDRHIALRNRCNKYFDGKIAKIIEQSELEFGEGEIYPTLQELIENHHQIRSDYEKLKNEMEEIIKKRKQLSDDYKKLDVEINLLRSKRDHLIQIIDDEDNLIKSRSSKICFRTNKNALVAMLFNNGQLKNFVIDDKENSTKEDIWNCLNEKILI</sequence>
<reference evidence="1 2" key="1">
    <citation type="journal article" date="2015" name="Parasit. Vectors">
        <title>Draft genome of the scabies mite.</title>
        <authorList>
            <person name="Rider S.D.Jr."/>
            <person name="Morgan M.S."/>
            <person name="Arlian L.G."/>
        </authorList>
    </citation>
    <scope>NUCLEOTIDE SEQUENCE [LARGE SCALE GENOMIC DNA]</scope>
    <source>
        <strain evidence="1">Arlian Lab</strain>
    </source>
</reference>
<dbReference type="EMBL" id="JXLN01010390">
    <property type="protein sequence ID" value="KPM05612.1"/>
    <property type="molecule type" value="Genomic_DNA"/>
</dbReference>
<gene>
    <name evidence="1" type="ORF">QR98_0040770</name>
</gene>
<dbReference type="OrthoDB" id="6509631at2759"/>
<organism evidence="1 2">
    <name type="scientific">Sarcoptes scabiei</name>
    <name type="common">Itch mite</name>
    <name type="synonym">Acarus scabiei</name>
    <dbReference type="NCBI Taxonomy" id="52283"/>
    <lineage>
        <taxon>Eukaryota</taxon>
        <taxon>Metazoa</taxon>
        <taxon>Ecdysozoa</taxon>
        <taxon>Arthropoda</taxon>
        <taxon>Chelicerata</taxon>
        <taxon>Arachnida</taxon>
        <taxon>Acari</taxon>
        <taxon>Acariformes</taxon>
        <taxon>Sarcoptiformes</taxon>
        <taxon>Astigmata</taxon>
        <taxon>Psoroptidia</taxon>
        <taxon>Sarcoptoidea</taxon>
        <taxon>Sarcoptidae</taxon>
        <taxon>Sarcoptinae</taxon>
        <taxon>Sarcoptes</taxon>
    </lineage>
</organism>
<dbReference type="AlphaFoldDB" id="A0A132A3P3"/>
<protein>
    <submittedName>
        <fullName evidence="1">Uncharacterized protein</fullName>
    </submittedName>
</protein>
<name>A0A132A3P3_SARSC</name>
<proteinExistence type="predicted"/>
<evidence type="ECO:0000313" key="2">
    <source>
        <dbReference type="Proteomes" id="UP000616769"/>
    </source>
</evidence>
<dbReference type="VEuPathDB" id="VectorBase:SSCA007401"/>
<accession>A0A132A3P3</accession>
<comment type="caution">
    <text evidence="1">The sequence shown here is derived from an EMBL/GenBank/DDBJ whole genome shotgun (WGS) entry which is preliminary data.</text>
</comment>